<accession>A0A285R2W7</accession>
<sequence>MRLALAALALAATTAGCATTGDSSGPTDVTRYHLGTAIAPGSVVVEPLTGSGTAISPEYQTYADAVAGELARIGFAPTPSGTSSQYIAGVSFLRTSQGQVRTPPKFSIGLGGGSFGRGGGVGGGLSTGFGSKTRDVLATELAVQLRRRSDGTVVWEGRAQRTGLSGPDNQPGATAQRLAAALMKGFPGESGITTSVP</sequence>
<gene>
    <name evidence="3" type="ORF">SAMN06297144_1790</name>
</gene>
<dbReference type="RefSeq" id="WP_097063677.1">
    <property type="nucleotide sequence ID" value="NZ_OBMI01000002.1"/>
</dbReference>
<feature type="chain" id="PRO_5012267408" description="DUF4136 domain-containing protein" evidence="1">
    <location>
        <begin position="19"/>
        <end position="197"/>
    </location>
</feature>
<organism evidence="3 4">
    <name type="scientific">Sphingomonas guangdongensis</name>
    <dbReference type="NCBI Taxonomy" id="1141890"/>
    <lineage>
        <taxon>Bacteria</taxon>
        <taxon>Pseudomonadati</taxon>
        <taxon>Pseudomonadota</taxon>
        <taxon>Alphaproteobacteria</taxon>
        <taxon>Sphingomonadales</taxon>
        <taxon>Sphingomonadaceae</taxon>
        <taxon>Sphingomonas</taxon>
    </lineage>
</organism>
<dbReference type="AlphaFoldDB" id="A0A285R2W7"/>
<evidence type="ECO:0000259" key="2">
    <source>
        <dbReference type="Pfam" id="PF13590"/>
    </source>
</evidence>
<keyword evidence="1" id="KW-0732">Signal</keyword>
<feature type="domain" description="DUF4136" evidence="2">
    <location>
        <begin position="58"/>
        <end position="188"/>
    </location>
</feature>
<dbReference type="Pfam" id="PF13590">
    <property type="entry name" value="DUF4136"/>
    <property type="match status" value="1"/>
</dbReference>
<dbReference type="EMBL" id="OBMI01000002">
    <property type="protein sequence ID" value="SOB86682.1"/>
    <property type="molecule type" value="Genomic_DNA"/>
</dbReference>
<feature type="signal peptide" evidence="1">
    <location>
        <begin position="1"/>
        <end position="18"/>
    </location>
</feature>
<dbReference type="Proteomes" id="UP000219494">
    <property type="component" value="Unassembled WGS sequence"/>
</dbReference>
<reference evidence="3 4" key="1">
    <citation type="submission" date="2017-07" db="EMBL/GenBank/DDBJ databases">
        <authorList>
            <person name="Sun Z.S."/>
            <person name="Albrecht U."/>
            <person name="Echele G."/>
            <person name="Lee C.C."/>
        </authorList>
    </citation>
    <scope>NUCLEOTIDE SEQUENCE [LARGE SCALE GENOMIC DNA]</scope>
    <source>
        <strain evidence="3 4">CGMCC 1.12672</strain>
    </source>
</reference>
<name>A0A285R2W7_9SPHN</name>
<evidence type="ECO:0000313" key="4">
    <source>
        <dbReference type="Proteomes" id="UP000219494"/>
    </source>
</evidence>
<keyword evidence="4" id="KW-1185">Reference proteome</keyword>
<evidence type="ECO:0000313" key="3">
    <source>
        <dbReference type="EMBL" id="SOB86682.1"/>
    </source>
</evidence>
<dbReference type="OrthoDB" id="7428103at2"/>
<protein>
    <recommendedName>
        <fullName evidence="2">DUF4136 domain-containing protein</fullName>
    </recommendedName>
</protein>
<dbReference type="InterPro" id="IPR025411">
    <property type="entry name" value="DUF4136"/>
</dbReference>
<evidence type="ECO:0000256" key="1">
    <source>
        <dbReference type="SAM" id="SignalP"/>
    </source>
</evidence>
<dbReference type="PROSITE" id="PS51257">
    <property type="entry name" value="PROKAR_LIPOPROTEIN"/>
    <property type="match status" value="1"/>
</dbReference>
<proteinExistence type="predicted"/>